<keyword evidence="1" id="KW-1133">Transmembrane helix</keyword>
<protein>
    <recommendedName>
        <fullName evidence="4">NADH dehydrogenase subunit 6</fullName>
    </recommendedName>
</protein>
<proteinExistence type="predicted"/>
<evidence type="ECO:0000256" key="1">
    <source>
        <dbReference type="SAM" id="Phobius"/>
    </source>
</evidence>
<keyword evidence="1" id="KW-0472">Membrane</keyword>
<comment type="caution">
    <text evidence="2">The sequence shown here is derived from an EMBL/GenBank/DDBJ whole genome shotgun (WGS) entry which is preliminary data.</text>
</comment>
<sequence>MINMIIVMENFMFQLMIMVKNMIATILIIMTIMVTIHGKLVTIHGRLITILGRLVTIHGRAVTFHTGMAVTIILLMIMAINLHILQDMDIIINNHCIP</sequence>
<evidence type="ECO:0008006" key="4">
    <source>
        <dbReference type="Google" id="ProtNLM"/>
    </source>
</evidence>
<name>A0AAW1CJG9_9HEMI</name>
<keyword evidence="3" id="KW-1185">Reference proteome</keyword>
<gene>
    <name evidence="2" type="ORF">O3M35_003242</name>
</gene>
<keyword evidence="1" id="KW-0812">Transmembrane</keyword>
<accession>A0AAW1CJG9</accession>
<feature type="transmembrane region" description="Helical" evidence="1">
    <location>
        <begin position="62"/>
        <end position="85"/>
    </location>
</feature>
<evidence type="ECO:0000313" key="3">
    <source>
        <dbReference type="Proteomes" id="UP001461498"/>
    </source>
</evidence>
<reference evidence="2 3" key="1">
    <citation type="submission" date="2022-12" db="EMBL/GenBank/DDBJ databases">
        <title>Chromosome-level genome assembly of true bugs.</title>
        <authorList>
            <person name="Ma L."/>
            <person name="Li H."/>
        </authorList>
    </citation>
    <scope>NUCLEOTIDE SEQUENCE [LARGE SCALE GENOMIC DNA]</scope>
    <source>
        <strain evidence="2">Lab_2022b</strain>
    </source>
</reference>
<dbReference type="Proteomes" id="UP001461498">
    <property type="component" value="Unassembled WGS sequence"/>
</dbReference>
<dbReference type="AlphaFoldDB" id="A0AAW1CJG9"/>
<evidence type="ECO:0000313" key="2">
    <source>
        <dbReference type="EMBL" id="KAK9498661.1"/>
    </source>
</evidence>
<organism evidence="2 3">
    <name type="scientific">Rhynocoris fuscipes</name>
    <dbReference type="NCBI Taxonomy" id="488301"/>
    <lineage>
        <taxon>Eukaryota</taxon>
        <taxon>Metazoa</taxon>
        <taxon>Ecdysozoa</taxon>
        <taxon>Arthropoda</taxon>
        <taxon>Hexapoda</taxon>
        <taxon>Insecta</taxon>
        <taxon>Pterygota</taxon>
        <taxon>Neoptera</taxon>
        <taxon>Paraneoptera</taxon>
        <taxon>Hemiptera</taxon>
        <taxon>Heteroptera</taxon>
        <taxon>Panheteroptera</taxon>
        <taxon>Cimicomorpha</taxon>
        <taxon>Reduviidae</taxon>
        <taxon>Harpactorinae</taxon>
        <taxon>Harpactorini</taxon>
        <taxon>Rhynocoris</taxon>
    </lineage>
</organism>
<dbReference type="EMBL" id="JAPXFL010000012">
    <property type="protein sequence ID" value="KAK9498661.1"/>
    <property type="molecule type" value="Genomic_DNA"/>
</dbReference>